<evidence type="ECO:0000256" key="5">
    <source>
        <dbReference type="ARBA" id="ARBA00023136"/>
    </source>
</evidence>
<comment type="caution">
    <text evidence="7">The sequence shown here is derived from an EMBL/GenBank/DDBJ whole genome shotgun (WGS) entry which is preliminary data.</text>
</comment>
<evidence type="ECO:0000256" key="6">
    <source>
        <dbReference type="SAM" id="Phobius"/>
    </source>
</evidence>
<dbReference type="AlphaFoldDB" id="A0AAE3E5Y6"/>
<evidence type="ECO:0000256" key="1">
    <source>
        <dbReference type="ARBA" id="ARBA00004651"/>
    </source>
</evidence>
<evidence type="ECO:0000313" key="8">
    <source>
        <dbReference type="Proteomes" id="UP001198200"/>
    </source>
</evidence>
<dbReference type="GO" id="GO:0005886">
    <property type="term" value="C:plasma membrane"/>
    <property type="evidence" value="ECO:0007669"/>
    <property type="project" value="UniProtKB-SubCell"/>
</dbReference>
<feature type="transmembrane region" description="Helical" evidence="6">
    <location>
        <begin position="353"/>
        <end position="374"/>
    </location>
</feature>
<keyword evidence="4 6" id="KW-1133">Transmembrane helix</keyword>
<evidence type="ECO:0000256" key="3">
    <source>
        <dbReference type="ARBA" id="ARBA00022692"/>
    </source>
</evidence>
<evidence type="ECO:0008006" key="9">
    <source>
        <dbReference type="Google" id="ProtNLM"/>
    </source>
</evidence>
<keyword evidence="5 6" id="KW-0472">Membrane</keyword>
<feature type="transmembrane region" description="Helical" evidence="6">
    <location>
        <begin position="92"/>
        <end position="110"/>
    </location>
</feature>
<comment type="subcellular location">
    <subcellularLocation>
        <location evidence="1">Cell membrane</location>
        <topology evidence="1">Multi-pass membrane protein</topology>
    </subcellularLocation>
</comment>
<name>A0AAE3E5Y6_9FIRM</name>
<keyword evidence="8" id="KW-1185">Reference proteome</keyword>
<dbReference type="PANTHER" id="PTHR30250:SF11">
    <property type="entry name" value="O-ANTIGEN TRANSPORTER-RELATED"/>
    <property type="match status" value="1"/>
</dbReference>
<proteinExistence type="predicted"/>
<reference evidence="7 8" key="1">
    <citation type="submission" date="2021-10" db="EMBL/GenBank/DDBJ databases">
        <title>Anaerobic single-cell dispensing facilitates the cultivation of human gut bacteria.</title>
        <authorList>
            <person name="Afrizal A."/>
        </authorList>
    </citation>
    <scope>NUCLEOTIDE SEQUENCE [LARGE SCALE GENOMIC DNA]</scope>
    <source>
        <strain evidence="7 8">CLA-AA-H224</strain>
    </source>
</reference>
<gene>
    <name evidence="7" type="ORF">LKD48_13175</name>
</gene>
<sequence>MTEKQPKAKSGLRRFAGDMVYSLAGLMILNMTLSFVVYPFLRSRMGAEGSGKMLFFTAIMGLMASAVGSGINYGRMKASTRHETKNGDYNRFLVFTALLCAIVTVVAICVKKDTAGALPISIGVLIFVTTVRYYADVEYRLSLNYRGFFFYYLFIAVGYAIGMALYGISHSWVSIFILGEVFGLLFVTITGSIFKKPFFKKSQFFREDAKTCVSLSSAYLLSDFVTYTDRVVLPMTAGDAASYYFFIASTVGKMSSLISTPLNGVITGHLARYQGKITKKMLTGVFAALSALAVILIAGTTLGSHIYVYLFYREDYNVVKNLFLLANAGQVFFFMSNTMMTVVLRFAPERYQLIMGVIYAVLFFAAVVPAMYLYKIWGAVWGLLAVNVVKFLLITMLGFLALSKNERKERV</sequence>
<evidence type="ECO:0000256" key="4">
    <source>
        <dbReference type="ARBA" id="ARBA00022989"/>
    </source>
</evidence>
<feature type="transmembrane region" description="Helical" evidence="6">
    <location>
        <begin position="172"/>
        <end position="194"/>
    </location>
</feature>
<feature type="transmembrane region" description="Helical" evidence="6">
    <location>
        <begin position="322"/>
        <end position="346"/>
    </location>
</feature>
<feature type="transmembrane region" description="Helical" evidence="6">
    <location>
        <begin position="147"/>
        <end position="166"/>
    </location>
</feature>
<evidence type="ECO:0000313" key="7">
    <source>
        <dbReference type="EMBL" id="MCC2222569.1"/>
    </source>
</evidence>
<keyword evidence="3 6" id="KW-0812">Transmembrane</keyword>
<dbReference type="PANTHER" id="PTHR30250">
    <property type="entry name" value="PST FAMILY PREDICTED COLANIC ACID TRANSPORTER"/>
    <property type="match status" value="1"/>
</dbReference>
<feature type="transmembrane region" description="Helical" evidence="6">
    <location>
        <begin position="282"/>
        <end position="310"/>
    </location>
</feature>
<feature type="transmembrane region" description="Helical" evidence="6">
    <location>
        <begin position="116"/>
        <end position="135"/>
    </location>
</feature>
<feature type="transmembrane region" description="Helical" evidence="6">
    <location>
        <begin position="53"/>
        <end position="71"/>
    </location>
</feature>
<keyword evidence="2" id="KW-1003">Cell membrane</keyword>
<dbReference type="Proteomes" id="UP001198200">
    <property type="component" value="Unassembled WGS sequence"/>
</dbReference>
<dbReference type="RefSeq" id="WP_308732231.1">
    <property type="nucleotide sequence ID" value="NZ_JAJEQN010000040.1"/>
</dbReference>
<dbReference type="InterPro" id="IPR050833">
    <property type="entry name" value="Poly_Biosynth_Transport"/>
</dbReference>
<evidence type="ECO:0000256" key="2">
    <source>
        <dbReference type="ARBA" id="ARBA00022475"/>
    </source>
</evidence>
<organism evidence="7 8">
    <name type="scientific">Anthropogastromicrobium aceti</name>
    <dbReference type="NCBI Taxonomy" id="2981768"/>
    <lineage>
        <taxon>Bacteria</taxon>
        <taxon>Bacillati</taxon>
        <taxon>Bacillota</taxon>
        <taxon>Clostridia</taxon>
        <taxon>Lachnospirales</taxon>
        <taxon>Lachnospiraceae</taxon>
        <taxon>Anthropogastromicrobium</taxon>
    </lineage>
</organism>
<dbReference type="EMBL" id="JAJEQN010000040">
    <property type="protein sequence ID" value="MCC2222569.1"/>
    <property type="molecule type" value="Genomic_DNA"/>
</dbReference>
<feature type="transmembrane region" description="Helical" evidence="6">
    <location>
        <begin position="20"/>
        <end position="41"/>
    </location>
</feature>
<protein>
    <recommendedName>
        <fullName evidence="9">Polysaccharide biosynthesis protein</fullName>
    </recommendedName>
</protein>
<feature type="transmembrane region" description="Helical" evidence="6">
    <location>
        <begin position="380"/>
        <end position="402"/>
    </location>
</feature>
<accession>A0AAE3E5Y6</accession>